<organism evidence="3 4">
    <name type="scientific">Polypedilum vanderplanki</name>
    <name type="common">Sleeping chironomid midge</name>
    <dbReference type="NCBI Taxonomy" id="319348"/>
    <lineage>
        <taxon>Eukaryota</taxon>
        <taxon>Metazoa</taxon>
        <taxon>Ecdysozoa</taxon>
        <taxon>Arthropoda</taxon>
        <taxon>Hexapoda</taxon>
        <taxon>Insecta</taxon>
        <taxon>Pterygota</taxon>
        <taxon>Neoptera</taxon>
        <taxon>Endopterygota</taxon>
        <taxon>Diptera</taxon>
        <taxon>Nematocera</taxon>
        <taxon>Chironomoidea</taxon>
        <taxon>Chironomidae</taxon>
        <taxon>Chironominae</taxon>
        <taxon>Polypedilum</taxon>
        <taxon>Polypedilum</taxon>
    </lineage>
</organism>
<keyword evidence="1" id="KW-0175">Coiled coil</keyword>
<dbReference type="AlphaFoldDB" id="A0A9J6BDP3"/>
<evidence type="ECO:0000256" key="2">
    <source>
        <dbReference type="SAM" id="SignalP"/>
    </source>
</evidence>
<dbReference type="PROSITE" id="PS51257">
    <property type="entry name" value="PROKAR_LIPOPROTEIN"/>
    <property type="match status" value="1"/>
</dbReference>
<evidence type="ECO:0000313" key="3">
    <source>
        <dbReference type="EMBL" id="KAG5667662.1"/>
    </source>
</evidence>
<comment type="caution">
    <text evidence="3">The sequence shown here is derived from an EMBL/GenBank/DDBJ whole genome shotgun (WGS) entry which is preliminary data.</text>
</comment>
<protein>
    <submittedName>
        <fullName evidence="3">Uncharacterized protein</fullName>
    </submittedName>
</protein>
<evidence type="ECO:0000256" key="1">
    <source>
        <dbReference type="SAM" id="Coils"/>
    </source>
</evidence>
<feature type="coiled-coil region" evidence="1">
    <location>
        <begin position="49"/>
        <end position="76"/>
    </location>
</feature>
<name>A0A9J6BDP3_POLVA</name>
<proteinExistence type="predicted"/>
<sequence length="91" mass="10396">MTKILLFLLISIVISCIAKPHDPNDAMTSDNKELTSLFELTKKFLTNFKIDTEENLNDLNAKLDKLMEKIELHINSSEHEDAMKLPIPLTL</sequence>
<accession>A0A9J6BDP3</accession>
<keyword evidence="4" id="KW-1185">Reference proteome</keyword>
<reference evidence="3" key="1">
    <citation type="submission" date="2021-03" db="EMBL/GenBank/DDBJ databases">
        <title>Chromosome level genome of the anhydrobiotic midge Polypedilum vanderplanki.</title>
        <authorList>
            <person name="Yoshida Y."/>
            <person name="Kikawada T."/>
            <person name="Gusev O."/>
        </authorList>
    </citation>
    <scope>NUCLEOTIDE SEQUENCE</scope>
    <source>
        <strain evidence="3">NIAS01</strain>
        <tissue evidence="3">Whole body or cell culture</tissue>
    </source>
</reference>
<dbReference type="Proteomes" id="UP001107558">
    <property type="component" value="Chromosome 4"/>
</dbReference>
<gene>
    <name evidence="3" type="ORF">PVAND_015635</name>
</gene>
<dbReference type="EMBL" id="JADBJN010000004">
    <property type="protein sequence ID" value="KAG5667662.1"/>
    <property type="molecule type" value="Genomic_DNA"/>
</dbReference>
<evidence type="ECO:0000313" key="4">
    <source>
        <dbReference type="Proteomes" id="UP001107558"/>
    </source>
</evidence>
<feature type="signal peptide" evidence="2">
    <location>
        <begin position="1"/>
        <end position="18"/>
    </location>
</feature>
<feature type="chain" id="PRO_5039953764" evidence="2">
    <location>
        <begin position="19"/>
        <end position="91"/>
    </location>
</feature>
<keyword evidence="2" id="KW-0732">Signal</keyword>